<feature type="domain" description="HTH lysR-type" evidence="5">
    <location>
        <begin position="4"/>
        <end position="61"/>
    </location>
</feature>
<reference evidence="6 7" key="1">
    <citation type="submission" date="2019-10" db="EMBL/GenBank/DDBJ databases">
        <title>Taxonomy of Antarctic Massilia spp.: description of Massilia rubra sp. nov., Massilia aquatica sp. nov., Massilia mucilaginosa sp. nov., Massilia frigida sp. nov. isolated from streams, lakes and regoliths.</title>
        <authorList>
            <person name="Holochova P."/>
            <person name="Sedlacek I."/>
            <person name="Kralova S."/>
            <person name="Maslanova I."/>
            <person name="Busse H.-J."/>
            <person name="Stankova E."/>
            <person name="Vrbovska V."/>
            <person name="Kovarovic V."/>
            <person name="Bartak M."/>
            <person name="Svec P."/>
            <person name="Pantucek R."/>
        </authorList>
    </citation>
    <scope>NUCLEOTIDE SEQUENCE [LARGE SCALE GENOMIC DNA]</scope>
    <source>
        <strain evidence="6 7">CCM 8694</strain>
    </source>
</reference>
<evidence type="ECO:0000259" key="5">
    <source>
        <dbReference type="PROSITE" id="PS50931"/>
    </source>
</evidence>
<dbReference type="Proteomes" id="UP000610594">
    <property type="component" value="Unassembled WGS sequence"/>
</dbReference>
<keyword evidence="3" id="KW-0238">DNA-binding</keyword>
<evidence type="ECO:0000256" key="2">
    <source>
        <dbReference type="ARBA" id="ARBA00023015"/>
    </source>
</evidence>
<dbReference type="Pfam" id="PF00126">
    <property type="entry name" value="HTH_1"/>
    <property type="match status" value="1"/>
</dbReference>
<dbReference type="SUPFAM" id="SSF46785">
    <property type="entry name" value="Winged helix' DNA-binding domain"/>
    <property type="match status" value="1"/>
</dbReference>
<sequence>MLKLSLEALLIIDAIDRRGSFSKAGQELHRVPSTISYTVAKLEEDLGVQVFERNGPRILLTPAGRELLTEGRYLLKAAQDLEHRVRRVASGWETELGIGIDSMFSVLALHEHIRAFYQVAAQTRLRIVQETLSGPWEALLDRRVDLLVGVAGDGPAGGGYVARPIGSMPFVFAVAPHHPLAGLPEPLGRSQLQHHRAIVVADSARNMAARTVGLLLGQDALTVPTMQAKFDLQVAGLGFGFLPQSCARPAIERGLLVEKQVEEVRAAETFYVAWRVGEEGAALRWWRERMQLPGLFAQLSGFLPGGSATPAEDIPDILRESPRLLI</sequence>
<evidence type="ECO:0000256" key="3">
    <source>
        <dbReference type="ARBA" id="ARBA00023125"/>
    </source>
</evidence>
<accession>A0ABX0MJN0</accession>
<name>A0ABX0MJN0_9BURK</name>
<dbReference type="Pfam" id="PF03466">
    <property type="entry name" value="LysR_substrate"/>
    <property type="match status" value="1"/>
</dbReference>
<dbReference type="PROSITE" id="PS50931">
    <property type="entry name" value="HTH_LYSR"/>
    <property type="match status" value="1"/>
</dbReference>
<dbReference type="Gene3D" id="1.10.10.10">
    <property type="entry name" value="Winged helix-like DNA-binding domain superfamily/Winged helix DNA-binding domain"/>
    <property type="match status" value="1"/>
</dbReference>
<dbReference type="InterPro" id="IPR000847">
    <property type="entry name" value="LysR_HTH_N"/>
</dbReference>
<comment type="caution">
    <text evidence="6">The sequence shown here is derived from an EMBL/GenBank/DDBJ whole genome shotgun (WGS) entry which is preliminary data.</text>
</comment>
<dbReference type="EMBL" id="WHJF01000025">
    <property type="protein sequence ID" value="NHZ63002.1"/>
    <property type="molecule type" value="Genomic_DNA"/>
</dbReference>
<dbReference type="PANTHER" id="PTHR30126">
    <property type="entry name" value="HTH-TYPE TRANSCRIPTIONAL REGULATOR"/>
    <property type="match status" value="1"/>
</dbReference>
<dbReference type="SUPFAM" id="SSF53850">
    <property type="entry name" value="Periplasmic binding protein-like II"/>
    <property type="match status" value="1"/>
</dbReference>
<evidence type="ECO:0000256" key="4">
    <source>
        <dbReference type="ARBA" id="ARBA00023163"/>
    </source>
</evidence>
<dbReference type="InterPro" id="IPR005119">
    <property type="entry name" value="LysR_subst-bd"/>
</dbReference>
<keyword evidence="4" id="KW-0804">Transcription</keyword>
<keyword evidence="2" id="KW-0805">Transcription regulation</keyword>
<evidence type="ECO:0000313" key="6">
    <source>
        <dbReference type="EMBL" id="NHZ63002.1"/>
    </source>
</evidence>
<dbReference type="InterPro" id="IPR036388">
    <property type="entry name" value="WH-like_DNA-bd_sf"/>
</dbReference>
<dbReference type="InterPro" id="IPR036390">
    <property type="entry name" value="WH_DNA-bd_sf"/>
</dbReference>
<dbReference type="RefSeq" id="WP_167237129.1">
    <property type="nucleotide sequence ID" value="NZ_WHJF01000025.1"/>
</dbReference>
<gene>
    <name evidence="6" type="ORF">F1735_11910</name>
</gene>
<protein>
    <submittedName>
        <fullName evidence="6">LysR family transcriptional regulator</fullName>
    </submittedName>
</protein>
<keyword evidence="7" id="KW-1185">Reference proteome</keyword>
<evidence type="ECO:0000256" key="1">
    <source>
        <dbReference type="ARBA" id="ARBA00009437"/>
    </source>
</evidence>
<evidence type="ECO:0000313" key="7">
    <source>
        <dbReference type="Proteomes" id="UP000610594"/>
    </source>
</evidence>
<dbReference type="Gene3D" id="3.40.190.10">
    <property type="entry name" value="Periplasmic binding protein-like II"/>
    <property type="match status" value="2"/>
</dbReference>
<organism evidence="6 7">
    <name type="scientific">Massilia genomosp. 1</name>
    <dbReference type="NCBI Taxonomy" id="2609280"/>
    <lineage>
        <taxon>Bacteria</taxon>
        <taxon>Pseudomonadati</taxon>
        <taxon>Pseudomonadota</taxon>
        <taxon>Betaproteobacteria</taxon>
        <taxon>Burkholderiales</taxon>
        <taxon>Oxalobacteraceae</taxon>
        <taxon>Telluria group</taxon>
        <taxon>Massilia</taxon>
    </lineage>
</organism>
<dbReference type="PANTHER" id="PTHR30126:SF4">
    <property type="entry name" value="LYSR FAMILY TRANSCRIPTIONAL REGULATOR"/>
    <property type="match status" value="1"/>
</dbReference>
<comment type="similarity">
    <text evidence="1">Belongs to the LysR transcriptional regulatory family.</text>
</comment>
<proteinExistence type="inferred from homology"/>